<evidence type="ECO:0000313" key="2">
    <source>
        <dbReference type="Proteomes" id="UP001276564"/>
    </source>
</evidence>
<reference evidence="1 2" key="1">
    <citation type="submission" date="2023-08" db="EMBL/GenBank/DDBJ databases">
        <title>Implementing the SeqCode for naming new Mesorhizobium species isolated from Vachellia karroo root nodules.</title>
        <authorList>
            <person name="Van Lill M."/>
        </authorList>
    </citation>
    <scope>NUCLEOTIDE SEQUENCE [LARGE SCALE GENOMIC DNA]</scope>
    <source>
        <strain evidence="1 2">VK4B</strain>
    </source>
</reference>
<name>A0ABU5ANH1_9HYPH</name>
<dbReference type="RefSeq" id="WP_189556623.1">
    <property type="nucleotide sequence ID" value="NZ_JAVIIP010000006.1"/>
</dbReference>
<accession>A0ABU5ANH1</accession>
<gene>
    <name evidence="1" type="ORF">RFM23_14440</name>
</gene>
<protein>
    <submittedName>
        <fullName evidence="1">Uncharacterized protein</fullName>
    </submittedName>
</protein>
<keyword evidence="2" id="KW-1185">Reference proteome</keyword>
<dbReference type="Proteomes" id="UP001276564">
    <property type="component" value="Unassembled WGS sequence"/>
</dbReference>
<evidence type="ECO:0000313" key="1">
    <source>
        <dbReference type="EMBL" id="MDX8538818.1"/>
    </source>
</evidence>
<dbReference type="EMBL" id="JAVIIP010000006">
    <property type="protein sequence ID" value="MDX8538818.1"/>
    <property type="molecule type" value="Genomic_DNA"/>
</dbReference>
<organism evidence="1 2">
    <name type="scientific">Mesorhizobium abyssinicae</name>
    <dbReference type="NCBI Taxonomy" id="1209958"/>
    <lineage>
        <taxon>Bacteria</taxon>
        <taxon>Pseudomonadati</taxon>
        <taxon>Pseudomonadota</taxon>
        <taxon>Alphaproteobacteria</taxon>
        <taxon>Hyphomicrobiales</taxon>
        <taxon>Phyllobacteriaceae</taxon>
        <taxon>Mesorhizobium</taxon>
    </lineage>
</organism>
<sequence>MATNSYVSNHSSAWKTSIAITKTLRDAEETGRFINRLQGAKAEKLMMDVNRSNEV</sequence>
<proteinExistence type="predicted"/>
<comment type="caution">
    <text evidence="1">The sequence shown here is derived from an EMBL/GenBank/DDBJ whole genome shotgun (WGS) entry which is preliminary data.</text>
</comment>